<comment type="caution">
    <text evidence="1">The sequence shown here is derived from an EMBL/GenBank/DDBJ whole genome shotgun (WGS) entry which is preliminary data.</text>
</comment>
<organism evidence="1 2">
    <name type="scientific">Frieseomelitta varia</name>
    <dbReference type="NCBI Taxonomy" id="561572"/>
    <lineage>
        <taxon>Eukaryota</taxon>
        <taxon>Metazoa</taxon>
        <taxon>Ecdysozoa</taxon>
        <taxon>Arthropoda</taxon>
        <taxon>Hexapoda</taxon>
        <taxon>Insecta</taxon>
        <taxon>Pterygota</taxon>
        <taxon>Neoptera</taxon>
        <taxon>Endopterygota</taxon>
        <taxon>Hymenoptera</taxon>
        <taxon>Apocrita</taxon>
        <taxon>Aculeata</taxon>
        <taxon>Apoidea</taxon>
        <taxon>Anthophila</taxon>
        <taxon>Apidae</taxon>
        <taxon>Frieseomelitta</taxon>
    </lineage>
</organism>
<evidence type="ECO:0000313" key="1">
    <source>
        <dbReference type="EMBL" id="KAF3423187.1"/>
    </source>
</evidence>
<reference evidence="1" key="1">
    <citation type="submission" date="2019-11" db="EMBL/GenBank/DDBJ databases">
        <title>The nuclear and mitochondrial genomes of Frieseomelitta varia - a highly eusocial stingless bee (Meliponini) with a permanently sterile worker caste.</title>
        <authorList>
            <person name="Freitas F.C.P."/>
            <person name="Lourenco A.P."/>
            <person name="Nunes F.M.F."/>
            <person name="Paschoal A.R."/>
            <person name="Abreu F.C.P."/>
            <person name="Barbin F.O."/>
            <person name="Bataglia L."/>
            <person name="Cardoso-Junior C.A.M."/>
            <person name="Cervoni M.S."/>
            <person name="Silva S.R."/>
            <person name="Dalarmi F."/>
            <person name="Del Lama M.A."/>
            <person name="Depintor T.S."/>
            <person name="Ferreira K.M."/>
            <person name="Goria P.S."/>
            <person name="Jaskot M.C."/>
            <person name="Lago D.C."/>
            <person name="Luna-Lucena D."/>
            <person name="Moda L.M."/>
            <person name="Nascimento L."/>
            <person name="Pedrino M."/>
            <person name="Rabico F.O."/>
            <person name="Sanches F.C."/>
            <person name="Santos D.E."/>
            <person name="Santos C.G."/>
            <person name="Vieira J."/>
            <person name="Lopes T.F."/>
            <person name="Barchuk A.R."/>
            <person name="Hartfelder K."/>
            <person name="Simoes Z.L.P."/>
            <person name="Bitondi M.M.G."/>
            <person name="Pinheiro D.G."/>
        </authorList>
    </citation>
    <scope>NUCLEOTIDE SEQUENCE</scope>
    <source>
        <strain evidence="1">USP_RPSP 00005682</strain>
        <tissue evidence="1">Whole individual</tissue>
    </source>
</reference>
<dbReference type="PANTHER" id="PTHR12507">
    <property type="entry name" value="REDUCED GROWTH PHENOTYPE 1 RGP1, YEAST -RELATED"/>
    <property type="match status" value="1"/>
</dbReference>
<dbReference type="Pfam" id="PF08737">
    <property type="entry name" value="Rgp1"/>
    <property type="match status" value="2"/>
</dbReference>
<sequence>MIEITAKLIRGPVYFSGEVIECLVTFSNPPNPIHQISQSHSDIFESLAWASAQVHCQCSTNSKIVFSEKLNMTAQLAAINANTTFAPWQQDNGHVVLNTKPKILFCDLRLSPGESKTCEFLTRDYPRGGLVPGCTCTRPPDIYRETIPSDAPPSYRGHAVKYSYKITVGTQRVNTAIKLLRVPFRVLSLSGTLVFICEFVELPEVTACNDSVDLSPNNPFMETQHRDTPLDVALQTLQNLTARRSPNFYNITNGRGRIVRFCLFKNSYKLGEDIVGTFDFSNATVSCAQVSVALQSEEHISEEYRRGKTSTPTLVSYNKHHEMCMGLKYSHLVLPIPLHVTPDFTTDLMTLKWRLHFEFVTTSKLVEVPNKSTINWQGPLILDVETMIWDLPVHIHPTTTPPNTAQQTRYNIVI</sequence>
<proteinExistence type="predicted"/>
<keyword evidence="2" id="KW-1185">Reference proteome</keyword>
<dbReference type="Proteomes" id="UP000655588">
    <property type="component" value="Unassembled WGS sequence"/>
</dbReference>
<gene>
    <name evidence="1" type="ORF">E2986_02944</name>
</gene>
<accession>A0A833S4D3</accession>
<evidence type="ECO:0000313" key="2">
    <source>
        <dbReference type="Proteomes" id="UP000655588"/>
    </source>
</evidence>
<evidence type="ECO:0008006" key="3">
    <source>
        <dbReference type="Google" id="ProtNLM"/>
    </source>
</evidence>
<dbReference type="EMBL" id="WNWW01000580">
    <property type="protein sequence ID" value="KAF3423187.1"/>
    <property type="molecule type" value="Genomic_DNA"/>
</dbReference>
<dbReference type="InterPro" id="IPR014848">
    <property type="entry name" value="Rgp1"/>
</dbReference>
<protein>
    <recommendedName>
        <fullName evidence="3">RAB6A-GEF complex partner protein 2</fullName>
    </recommendedName>
</protein>
<name>A0A833S4D3_9HYME</name>
<dbReference type="AlphaFoldDB" id="A0A833S4D3"/>